<feature type="domain" description="SpoVT-AbrB" evidence="1">
    <location>
        <begin position="4"/>
        <end position="49"/>
    </location>
</feature>
<organism evidence="2">
    <name type="scientific">Nitrososphaera viennensis</name>
    <dbReference type="NCBI Taxonomy" id="1034015"/>
    <lineage>
        <taxon>Archaea</taxon>
        <taxon>Nitrososphaerota</taxon>
        <taxon>Nitrososphaeria</taxon>
        <taxon>Nitrososphaerales</taxon>
        <taxon>Nitrososphaeraceae</taxon>
        <taxon>Nitrososphaera</taxon>
    </lineage>
</organism>
<dbReference type="InterPro" id="IPR037914">
    <property type="entry name" value="SpoVT-AbrB_sf"/>
</dbReference>
<dbReference type="SUPFAM" id="SSF89447">
    <property type="entry name" value="AbrB/MazE/MraZ-like"/>
    <property type="match status" value="1"/>
</dbReference>
<evidence type="ECO:0000313" key="2">
    <source>
        <dbReference type="EMBL" id="UVS70165.1"/>
    </source>
</evidence>
<evidence type="ECO:0000259" key="1">
    <source>
        <dbReference type="SMART" id="SM00966"/>
    </source>
</evidence>
<dbReference type="AlphaFoldDB" id="A0A977IFV6"/>
<accession>A0A977IFV6</accession>
<sequence length="69" mass="7866">MVGDKEYSKWQVVIPPETVEKLGWKEGQELDEQVQGHKLILSPVPDNKDMVELARQSMLAKHRKPIGEA</sequence>
<dbReference type="Gene3D" id="2.10.260.10">
    <property type="match status" value="1"/>
</dbReference>
<gene>
    <name evidence="2" type="ORF">NWT39_05090</name>
</gene>
<dbReference type="EMBL" id="CP103305">
    <property type="protein sequence ID" value="UVS70165.1"/>
    <property type="molecule type" value="Genomic_DNA"/>
</dbReference>
<reference evidence="2" key="1">
    <citation type="submission" date="2022-08" db="EMBL/GenBank/DDBJ databases">
        <title>Dynamic responses of ammonia-oxidizing microbial communities induced by reactive oxygen species (ROS) in fluctuating redox aquifers.</title>
        <authorList>
            <person name="Wang P."/>
            <person name="Wang H."/>
        </authorList>
    </citation>
    <scope>NUCLEOTIDE SEQUENCE</scope>
    <source>
        <strain evidence="2">PLX03</strain>
    </source>
</reference>
<dbReference type="Proteomes" id="UP001059771">
    <property type="component" value="Chromosome"/>
</dbReference>
<name>A0A977IFV6_9ARCH</name>
<dbReference type="GeneID" id="74946288"/>
<dbReference type="GO" id="GO:0003677">
    <property type="term" value="F:DNA binding"/>
    <property type="evidence" value="ECO:0007669"/>
    <property type="project" value="UniProtKB-KW"/>
</dbReference>
<dbReference type="RefSeq" id="WP_144239515.1">
    <property type="nucleotide sequence ID" value="NZ_CP103305.1"/>
</dbReference>
<dbReference type="InterPro" id="IPR007159">
    <property type="entry name" value="SpoVT-AbrB_dom"/>
</dbReference>
<keyword evidence="2" id="KW-0238">DNA-binding</keyword>
<dbReference type="Pfam" id="PF04014">
    <property type="entry name" value="MazE_antitoxin"/>
    <property type="match status" value="1"/>
</dbReference>
<proteinExistence type="predicted"/>
<protein>
    <submittedName>
        <fullName evidence="2">AbrB/MazE/SpoVT family DNA-binding domain-containing protein</fullName>
    </submittedName>
</protein>
<dbReference type="SMART" id="SM00966">
    <property type="entry name" value="SpoVT_AbrB"/>
    <property type="match status" value="1"/>
</dbReference>